<dbReference type="PANTHER" id="PTHR37826">
    <property type="entry name" value="FLOTILLIN BAND_7_5 DOMAIN PROTEIN"/>
    <property type="match status" value="1"/>
</dbReference>
<dbReference type="Proteomes" id="UP000073485">
    <property type="component" value="Unassembled WGS sequence"/>
</dbReference>
<evidence type="ECO:0000313" key="4">
    <source>
        <dbReference type="Proteomes" id="UP000072353"/>
    </source>
</evidence>
<dbReference type="CDD" id="cd03408">
    <property type="entry name" value="SPFH_like_u1"/>
    <property type="match status" value="1"/>
</dbReference>
<dbReference type="Pfam" id="PF13421">
    <property type="entry name" value="Band_7_1"/>
    <property type="match status" value="1"/>
</dbReference>
<dbReference type="AlphaFoldDB" id="A0A0Z8E3V7"/>
<dbReference type="PANTHER" id="PTHR37826:SF2">
    <property type="entry name" value="ZINC-RIBBON DOMAIN-CONTAINING PROTEIN"/>
    <property type="match status" value="1"/>
</dbReference>
<organism evidence="3 4">
    <name type="scientific">Streptococcus suis</name>
    <dbReference type="NCBI Taxonomy" id="1307"/>
    <lineage>
        <taxon>Bacteria</taxon>
        <taxon>Bacillati</taxon>
        <taxon>Bacillota</taxon>
        <taxon>Bacilli</taxon>
        <taxon>Lactobacillales</taxon>
        <taxon>Streptococcaceae</taxon>
        <taxon>Streptococcus</taxon>
    </lineage>
</organism>
<gene>
    <name evidence="2" type="ORF">ERS132410_00316</name>
    <name evidence="3" type="ORF">ERS132521_01719</name>
</gene>
<dbReference type="EMBL" id="FIGO01000002">
    <property type="protein sequence ID" value="CYU48512.1"/>
    <property type="molecule type" value="Genomic_DNA"/>
</dbReference>
<dbReference type="EMBL" id="FILL01000016">
    <property type="protein sequence ID" value="CYX73263.1"/>
    <property type="molecule type" value="Genomic_DNA"/>
</dbReference>
<feature type="domain" description="SPFH" evidence="1">
    <location>
        <begin position="22"/>
        <end position="222"/>
    </location>
</feature>
<evidence type="ECO:0000313" key="5">
    <source>
        <dbReference type="Proteomes" id="UP000073485"/>
    </source>
</evidence>
<proteinExistence type="predicted"/>
<evidence type="ECO:0000313" key="2">
    <source>
        <dbReference type="EMBL" id="CYU48512.1"/>
    </source>
</evidence>
<name>A0A0Z8E3V7_STRSU</name>
<accession>A0A0Z8E3V7</accession>
<dbReference type="Proteomes" id="UP000072353">
    <property type="component" value="Unassembled WGS sequence"/>
</dbReference>
<sequence length="354" mass="38950">MSLNLFEVVRYEGEDTRNILAWRHPNKNMKPGTTLIVNPGQRAVFFSNGRAVASYEEGKHKIEGNNTQGLAKLKSFVSGGVSPDSSFLWFVNMYDLQPIGWGTPSPILVRDPESQIPVELKTHGNFIPRIIDLETFILEFMPSHPDIITAEVFQKRFRQAAIGTITSGISRVIANSRIATIDIEMHSHDIAQGLSELLSNRFAKYGISVQEFNIEALKVNQDSEGYKEVFRFHKQVLSAKGERSTREIEGYSYQEERQFDVLEKAAQNEGSAGNLMGAGMGVSMGLGMGANFGTLMGNLGQGAHSAQQPQIPIQTEKMINSENSPTVSLAKFCGQCGTAFTDGAKFCSNCGQSR</sequence>
<reference evidence="4 5" key="1">
    <citation type="submission" date="2016-02" db="EMBL/GenBank/DDBJ databases">
        <authorList>
            <consortium name="Pathogen Informatics"/>
        </authorList>
    </citation>
    <scope>NUCLEOTIDE SEQUENCE [LARGE SCALE GENOMIC DNA]</scope>
    <source>
        <strain evidence="2 5">LSS48</strain>
        <strain evidence="3 4">SS975</strain>
    </source>
</reference>
<protein>
    <submittedName>
        <fullName evidence="2 3">Virion core protein (Lumpy skin disease virus)</fullName>
    </submittedName>
</protein>
<dbReference type="RefSeq" id="WP_044680206.1">
    <property type="nucleotide sequence ID" value="NZ_CEER01000012.1"/>
</dbReference>
<evidence type="ECO:0000259" key="1">
    <source>
        <dbReference type="Pfam" id="PF13421"/>
    </source>
</evidence>
<dbReference type="InterPro" id="IPR033880">
    <property type="entry name" value="SPFH_YdjI"/>
</dbReference>
<evidence type="ECO:0000313" key="3">
    <source>
        <dbReference type="EMBL" id="CYX73263.1"/>
    </source>
</evidence>